<dbReference type="RefSeq" id="WP_163297448.1">
    <property type="nucleotide sequence ID" value="NZ_JAAGRR010000001.1"/>
</dbReference>
<name>A0A6N9TMK6_DISTH</name>
<dbReference type="AlphaFoldDB" id="A0A6N9TMK6"/>
<dbReference type="PANTHER" id="PTHR48090">
    <property type="entry name" value="UNDECAPRENYL-PHOSPHATE 4-DEOXY-4-FORMAMIDO-L-ARABINOSE TRANSFERASE-RELATED"/>
    <property type="match status" value="1"/>
</dbReference>
<sequence>MRGDMRRPCVVVPAYNAEATLGPLLERLLPLAGRVAVVDDGSADGTARVAAAFAPRGVELLCHPRNRGKGAALRTGFRWAMAQGCRAVVTLDSDLQHAPEDLPALLAAFDETGADVLVGSRVHERDRMPGARRFGNWISSWFAGRFCHRPVPDSQCGFRIYRLPECAGLLADLRADRFDAETEVLLKAAVRGLRIAFAPITVIYPEGGRHRSHYRAWVDTLRIIRLYFLELCRRTFTPRGRRDVRELRRHGPGGCHGSGYRLLPREW</sequence>
<dbReference type="GO" id="GO:0016740">
    <property type="term" value="F:transferase activity"/>
    <property type="evidence" value="ECO:0007669"/>
    <property type="project" value="UniProtKB-KW"/>
</dbReference>
<keyword evidence="3" id="KW-1185">Reference proteome</keyword>
<evidence type="ECO:0000313" key="3">
    <source>
        <dbReference type="Proteomes" id="UP000469346"/>
    </source>
</evidence>
<dbReference type="InterPro" id="IPR029044">
    <property type="entry name" value="Nucleotide-diphossugar_trans"/>
</dbReference>
<dbReference type="Gene3D" id="3.90.550.10">
    <property type="entry name" value="Spore Coat Polysaccharide Biosynthesis Protein SpsA, Chain A"/>
    <property type="match status" value="1"/>
</dbReference>
<dbReference type="InterPro" id="IPR001173">
    <property type="entry name" value="Glyco_trans_2-like"/>
</dbReference>
<feature type="domain" description="Glycosyltransferase 2-like" evidence="1">
    <location>
        <begin position="9"/>
        <end position="133"/>
    </location>
</feature>
<reference evidence="2 3" key="1">
    <citation type="submission" date="2020-02" db="EMBL/GenBank/DDBJ databases">
        <title>Comparative genomics of sulfur disproportionating microorganisms.</title>
        <authorList>
            <person name="Ward L.M."/>
            <person name="Bertran E."/>
            <person name="Johnston D.T."/>
        </authorList>
    </citation>
    <scope>NUCLEOTIDE SEQUENCE [LARGE SCALE GENOMIC DNA]</scope>
    <source>
        <strain evidence="2 3">DSM 100025</strain>
    </source>
</reference>
<dbReference type="PANTHER" id="PTHR48090:SF7">
    <property type="entry name" value="RFBJ PROTEIN"/>
    <property type="match status" value="1"/>
</dbReference>
<evidence type="ECO:0000313" key="2">
    <source>
        <dbReference type="EMBL" id="NDY41303.1"/>
    </source>
</evidence>
<dbReference type="CDD" id="cd04179">
    <property type="entry name" value="DPM_DPG-synthase_like"/>
    <property type="match status" value="1"/>
</dbReference>
<dbReference type="InterPro" id="IPR050256">
    <property type="entry name" value="Glycosyltransferase_2"/>
</dbReference>
<evidence type="ECO:0000259" key="1">
    <source>
        <dbReference type="Pfam" id="PF00535"/>
    </source>
</evidence>
<dbReference type="EMBL" id="JAAGRR010000001">
    <property type="protein sequence ID" value="NDY41303.1"/>
    <property type="molecule type" value="Genomic_DNA"/>
</dbReference>
<comment type="caution">
    <text evidence="2">The sequence shown here is derived from an EMBL/GenBank/DDBJ whole genome shotgun (WGS) entry which is preliminary data.</text>
</comment>
<protein>
    <submittedName>
        <fullName evidence="2">Glycosyltransferase family 2 protein</fullName>
    </submittedName>
</protein>
<dbReference type="SUPFAM" id="SSF53448">
    <property type="entry name" value="Nucleotide-diphospho-sugar transferases"/>
    <property type="match status" value="1"/>
</dbReference>
<organism evidence="2 3">
    <name type="scientific">Dissulfurirhabdus thermomarina</name>
    <dbReference type="NCBI Taxonomy" id="1765737"/>
    <lineage>
        <taxon>Bacteria</taxon>
        <taxon>Deltaproteobacteria</taxon>
        <taxon>Dissulfurirhabdaceae</taxon>
        <taxon>Dissulfurirhabdus</taxon>
    </lineage>
</organism>
<accession>A0A6N9TMK6</accession>
<keyword evidence="2" id="KW-0808">Transferase</keyword>
<proteinExistence type="predicted"/>
<dbReference type="Pfam" id="PF00535">
    <property type="entry name" value="Glycos_transf_2"/>
    <property type="match status" value="1"/>
</dbReference>
<gene>
    <name evidence="2" type="ORF">G3N55_00365</name>
</gene>
<dbReference type="Proteomes" id="UP000469346">
    <property type="component" value="Unassembled WGS sequence"/>
</dbReference>